<keyword evidence="2" id="KW-1185">Reference proteome</keyword>
<dbReference type="EMBL" id="JAKOGI010000428">
    <property type="protein sequence ID" value="KAJ8435216.1"/>
    <property type="molecule type" value="Genomic_DNA"/>
</dbReference>
<organism evidence="1 2">
    <name type="scientific">Carnegiea gigantea</name>
    <dbReference type="NCBI Taxonomy" id="171969"/>
    <lineage>
        <taxon>Eukaryota</taxon>
        <taxon>Viridiplantae</taxon>
        <taxon>Streptophyta</taxon>
        <taxon>Embryophyta</taxon>
        <taxon>Tracheophyta</taxon>
        <taxon>Spermatophyta</taxon>
        <taxon>Magnoliopsida</taxon>
        <taxon>eudicotyledons</taxon>
        <taxon>Gunneridae</taxon>
        <taxon>Pentapetalae</taxon>
        <taxon>Caryophyllales</taxon>
        <taxon>Cactineae</taxon>
        <taxon>Cactaceae</taxon>
        <taxon>Cactoideae</taxon>
        <taxon>Echinocereeae</taxon>
        <taxon>Carnegiea</taxon>
    </lineage>
</organism>
<evidence type="ECO:0000313" key="1">
    <source>
        <dbReference type="EMBL" id="KAJ8435216.1"/>
    </source>
</evidence>
<reference evidence="1" key="1">
    <citation type="submission" date="2022-04" db="EMBL/GenBank/DDBJ databases">
        <title>Carnegiea gigantea Genome sequencing and assembly v2.</title>
        <authorList>
            <person name="Copetti D."/>
            <person name="Sanderson M.J."/>
            <person name="Burquez A."/>
            <person name="Wojciechowski M.F."/>
        </authorList>
    </citation>
    <scope>NUCLEOTIDE SEQUENCE</scope>
    <source>
        <strain evidence="1">SGP5-SGP5p</strain>
        <tissue evidence="1">Aerial part</tissue>
    </source>
</reference>
<gene>
    <name evidence="1" type="ORF">Cgig2_028402</name>
</gene>
<sequence>MLLFLVSIYTAQQAQERNAEFFQSLSVLFMSFLDLLISRSVFFLQLKKSTLFELLSQAFWSNVNYRINPITAFLVPTGYPHPHHCFSPQSVQEWINNTFLPWSDWASGDMMDPQPPHLGFFHFSSTSGSVAITHSPLPRGYGPDFNQNIRVSTRRTLETSGYERLPTLRRVTGRNSICAEEALLQRQGE</sequence>
<proteinExistence type="predicted"/>
<dbReference type="AlphaFoldDB" id="A0A9Q1K2F1"/>
<name>A0A9Q1K2F1_9CARY</name>
<dbReference type="Proteomes" id="UP001153076">
    <property type="component" value="Unassembled WGS sequence"/>
</dbReference>
<evidence type="ECO:0000313" key="2">
    <source>
        <dbReference type="Proteomes" id="UP001153076"/>
    </source>
</evidence>
<comment type="caution">
    <text evidence="1">The sequence shown here is derived from an EMBL/GenBank/DDBJ whole genome shotgun (WGS) entry which is preliminary data.</text>
</comment>
<accession>A0A9Q1K2F1</accession>
<protein>
    <submittedName>
        <fullName evidence="1">Uncharacterized protein</fullName>
    </submittedName>
</protein>